<dbReference type="PANTHER" id="PTHR22996:SF0">
    <property type="entry name" value="RE60872P-RELATED"/>
    <property type="match status" value="1"/>
</dbReference>
<organism evidence="5 6">
    <name type="scientific">Ceratopteris richardii</name>
    <name type="common">Triangle waterfern</name>
    <dbReference type="NCBI Taxonomy" id="49495"/>
    <lineage>
        <taxon>Eukaryota</taxon>
        <taxon>Viridiplantae</taxon>
        <taxon>Streptophyta</taxon>
        <taxon>Embryophyta</taxon>
        <taxon>Tracheophyta</taxon>
        <taxon>Polypodiopsida</taxon>
        <taxon>Polypodiidae</taxon>
        <taxon>Polypodiales</taxon>
        <taxon>Pteridineae</taxon>
        <taxon>Pteridaceae</taxon>
        <taxon>Parkerioideae</taxon>
        <taxon>Ceratopteris</taxon>
    </lineage>
</organism>
<dbReference type="GO" id="GO:0008270">
    <property type="term" value="F:zinc ion binding"/>
    <property type="evidence" value="ECO:0007669"/>
    <property type="project" value="UniProtKB-KW"/>
</dbReference>
<keyword evidence="1" id="KW-0862">Zinc</keyword>
<accession>A0A8T2R2D6</accession>
<proteinExistence type="predicted"/>
<feature type="region of interest" description="Disordered" evidence="3">
    <location>
        <begin position="13"/>
        <end position="45"/>
    </location>
</feature>
<comment type="caution">
    <text evidence="5">The sequence shown here is derived from an EMBL/GenBank/DDBJ whole genome shotgun (WGS) entry which is preliminary data.</text>
</comment>
<keyword evidence="1" id="KW-0479">Metal-binding</keyword>
<dbReference type="Proteomes" id="UP000825935">
    <property type="component" value="Chromosome 30"/>
</dbReference>
<dbReference type="InterPro" id="IPR045194">
    <property type="entry name" value="MGRN1/RNF157-like"/>
</dbReference>
<dbReference type="OrthoDB" id="10251219at2759"/>
<feature type="coiled-coil region" evidence="2">
    <location>
        <begin position="151"/>
        <end position="214"/>
    </location>
</feature>
<reference evidence="5" key="1">
    <citation type="submission" date="2021-08" db="EMBL/GenBank/DDBJ databases">
        <title>WGS assembly of Ceratopteris richardii.</title>
        <authorList>
            <person name="Marchant D.B."/>
            <person name="Chen G."/>
            <person name="Jenkins J."/>
            <person name="Shu S."/>
            <person name="Leebens-Mack J."/>
            <person name="Grimwood J."/>
            <person name="Schmutz J."/>
            <person name="Soltis P."/>
            <person name="Soltis D."/>
            <person name="Chen Z.-H."/>
        </authorList>
    </citation>
    <scope>NUCLEOTIDE SEQUENCE</scope>
    <source>
        <strain evidence="5">Whitten #5841</strain>
        <tissue evidence="5">Leaf</tissue>
    </source>
</reference>
<dbReference type="SUPFAM" id="SSF57850">
    <property type="entry name" value="RING/U-box"/>
    <property type="match status" value="1"/>
</dbReference>
<feature type="compositionally biased region" description="Low complexity" evidence="3">
    <location>
        <begin position="16"/>
        <end position="45"/>
    </location>
</feature>
<evidence type="ECO:0000313" key="5">
    <source>
        <dbReference type="EMBL" id="KAH7290542.1"/>
    </source>
</evidence>
<dbReference type="GO" id="GO:0016567">
    <property type="term" value="P:protein ubiquitination"/>
    <property type="evidence" value="ECO:0007669"/>
    <property type="project" value="TreeGrafter"/>
</dbReference>
<name>A0A8T2R2D6_CERRI</name>
<dbReference type="Gene3D" id="3.30.40.10">
    <property type="entry name" value="Zinc/RING finger domain, C3HC4 (zinc finger)"/>
    <property type="match status" value="1"/>
</dbReference>
<sequence length="265" mass="30153">MAMFLMQSFGQDKRGGPQLLPVQPPVAVSTSSSTPDVSNSRSAGTLSISSPILALSSSRSPDADEEDISDLEGPCMREFGLDLGELRSDMLSHIDDQNNAYKRFCMHLRRTENASRRLELAKDFLSELASTEKTTMAQATRTLVNTQNFCLNKLQLEKQNAEKITFELKNEVEKLKRDLQRAESRYEMLEKQLRLKWEEDKASLEENVREELEACCICRKNTRNSIILPCRHAQFCGECLETHRKKSNFCPICRKAIEGTSSYIF</sequence>
<dbReference type="PANTHER" id="PTHR22996">
    <property type="entry name" value="MAHOGUNIN"/>
    <property type="match status" value="1"/>
</dbReference>
<dbReference type="GO" id="GO:0061630">
    <property type="term" value="F:ubiquitin protein ligase activity"/>
    <property type="evidence" value="ECO:0007669"/>
    <property type="project" value="UniProtKB-EC"/>
</dbReference>
<protein>
    <recommendedName>
        <fullName evidence="4">RING-type domain-containing protein</fullName>
    </recommendedName>
</protein>
<dbReference type="EMBL" id="CM035435">
    <property type="protein sequence ID" value="KAH7290542.1"/>
    <property type="molecule type" value="Genomic_DNA"/>
</dbReference>
<gene>
    <name evidence="5" type="ORF">KP509_30G053000</name>
</gene>
<dbReference type="PROSITE" id="PS50089">
    <property type="entry name" value="ZF_RING_2"/>
    <property type="match status" value="1"/>
</dbReference>
<dbReference type="AlphaFoldDB" id="A0A8T2R2D6"/>
<keyword evidence="1" id="KW-0863">Zinc-finger</keyword>
<dbReference type="InterPro" id="IPR001841">
    <property type="entry name" value="Znf_RING"/>
</dbReference>
<evidence type="ECO:0000259" key="4">
    <source>
        <dbReference type="PROSITE" id="PS50089"/>
    </source>
</evidence>
<feature type="domain" description="RING-type" evidence="4">
    <location>
        <begin position="215"/>
        <end position="254"/>
    </location>
</feature>
<evidence type="ECO:0000256" key="2">
    <source>
        <dbReference type="SAM" id="Coils"/>
    </source>
</evidence>
<dbReference type="Pfam" id="PF13920">
    <property type="entry name" value="zf-C3HC4_3"/>
    <property type="match status" value="1"/>
</dbReference>
<evidence type="ECO:0000256" key="3">
    <source>
        <dbReference type="SAM" id="MobiDB-lite"/>
    </source>
</evidence>
<evidence type="ECO:0000313" key="6">
    <source>
        <dbReference type="Proteomes" id="UP000825935"/>
    </source>
</evidence>
<keyword evidence="6" id="KW-1185">Reference proteome</keyword>
<keyword evidence="2" id="KW-0175">Coiled coil</keyword>
<dbReference type="InterPro" id="IPR013083">
    <property type="entry name" value="Znf_RING/FYVE/PHD"/>
</dbReference>
<dbReference type="SMART" id="SM00184">
    <property type="entry name" value="RING"/>
    <property type="match status" value="1"/>
</dbReference>
<evidence type="ECO:0000256" key="1">
    <source>
        <dbReference type="PROSITE-ProRule" id="PRU00175"/>
    </source>
</evidence>